<gene>
    <name evidence="1" type="ORF">NUW54_g14320</name>
</gene>
<dbReference type="EMBL" id="JANSHE010007298">
    <property type="protein sequence ID" value="KAJ2962733.1"/>
    <property type="molecule type" value="Genomic_DNA"/>
</dbReference>
<protein>
    <submittedName>
        <fullName evidence="1">Uncharacterized protein</fullName>
    </submittedName>
</protein>
<comment type="caution">
    <text evidence="1">The sequence shown here is derived from an EMBL/GenBank/DDBJ whole genome shotgun (WGS) entry which is preliminary data.</text>
</comment>
<evidence type="ECO:0000313" key="1">
    <source>
        <dbReference type="EMBL" id="KAJ2962733.1"/>
    </source>
</evidence>
<name>A0ACC1MEV7_9APHY</name>
<evidence type="ECO:0000313" key="2">
    <source>
        <dbReference type="Proteomes" id="UP001144978"/>
    </source>
</evidence>
<proteinExistence type="predicted"/>
<accession>A0ACC1MEV7</accession>
<organism evidence="1 2">
    <name type="scientific">Trametes sanguinea</name>
    <dbReference type="NCBI Taxonomy" id="158606"/>
    <lineage>
        <taxon>Eukaryota</taxon>
        <taxon>Fungi</taxon>
        <taxon>Dikarya</taxon>
        <taxon>Basidiomycota</taxon>
        <taxon>Agaricomycotina</taxon>
        <taxon>Agaricomycetes</taxon>
        <taxon>Polyporales</taxon>
        <taxon>Polyporaceae</taxon>
        <taxon>Trametes</taxon>
    </lineage>
</organism>
<keyword evidence="2" id="KW-1185">Reference proteome</keyword>
<sequence length="137" mass="14675">MGSSRGSDSHGKGKTREVRIAPQDVIIDKETERISAPRGPGEVQLRYTSARTSPVESPRSRQSPHVHVAQSISRTNSSSPQTATAGRRSRESLWRSCRSAARSDLGRCGRNPIIAGGTTQHCPPASLMEVGSSVLVT</sequence>
<dbReference type="Proteomes" id="UP001144978">
    <property type="component" value="Unassembled WGS sequence"/>
</dbReference>
<reference evidence="1" key="1">
    <citation type="submission" date="2022-08" db="EMBL/GenBank/DDBJ databases">
        <title>Genome Sequence of Pycnoporus sanguineus.</title>
        <authorList>
            <person name="Buettner E."/>
        </authorList>
    </citation>
    <scope>NUCLEOTIDE SEQUENCE</scope>
    <source>
        <strain evidence="1">CG-C14</strain>
    </source>
</reference>